<dbReference type="OrthoDB" id="1524472at2"/>
<dbReference type="InterPro" id="IPR005182">
    <property type="entry name" value="YdbS-like_PH"/>
</dbReference>
<accession>A0A0Q9Z849</accession>
<evidence type="ECO:0000256" key="1">
    <source>
        <dbReference type="SAM" id="Phobius"/>
    </source>
</evidence>
<dbReference type="PANTHER" id="PTHR34473">
    <property type="entry name" value="UPF0699 TRANSMEMBRANE PROTEIN YDBS"/>
    <property type="match status" value="1"/>
</dbReference>
<dbReference type="AlphaFoldDB" id="A0A0Q9Z849"/>
<evidence type="ECO:0000313" key="4">
    <source>
        <dbReference type="Proteomes" id="UP000051643"/>
    </source>
</evidence>
<organism evidence="3 4">
    <name type="scientific">Salegentibacter mishustinae</name>
    <dbReference type="NCBI Taxonomy" id="270918"/>
    <lineage>
        <taxon>Bacteria</taxon>
        <taxon>Pseudomonadati</taxon>
        <taxon>Bacteroidota</taxon>
        <taxon>Flavobacteriia</taxon>
        <taxon>Flavobacteriales</taxon>
        <taxon>Flavobacteriaceae</taxon>
        <taxon>Salegentibacter</taxon>
    </lineage>
</organism>
<dbReference type="EMBL" id="LKTP01000012">
    <property type="protein sequence ID" value="KRG29125.1"/>
    <property type="molecule type" value="Genomic_DNA"/>
</dbReference>
<keyword evidence="1" id="KW-0472">Membrane</keyword>
<dbReference type="PANTHER" id="PTHR34473:SF3">
    <property type="entry name" value="TRANSMEMBRANE PROTEIN-RELATED"/>
    <property type="match status" value="1"/>
</dbReference>
<name>A0A0Q9Z849_9FLAO</name>
<dbReference type="Proteomes" id="UP000051643">
    <property type="component" value="Unassembled WGS sequence"/>
</dbReference>
<feature type="domain" description="YdbS-like PH" evidence="2">
    <location>
        <begin position="89"/>
        <end position="166"/>
    </location>
</feature>
<dbReference type="Pfam" id="PF03703">
    <property type="entry name" value="bPH_2"/>
    <property type="match status" value="1"/>
</dbReference>
<dbReference type="STRING" id="270918.APR42_04120"/>
<feature type="transmembrane region" description="Helical" evidence="1">
    <location>
        <begin position="63"/>
        <end position="81"/>
    </location>
</feature>
<gene>
    <name evidence="3" type="ORF">APR42_04120</name>
</gene>
<sequence>MDPIAKEFSNEQLDLASLPKYESVAFSSVSSKYLIKMNIQTGILMLVLFITLGVLWFLQLNQLQAGIILAIISVAFIFRFWNNYKLLQSLGYAVRDKDVVYKRGFIFNKTTIIPFNRVQHASISRGVWDKLLGISSLNIFTAGGSGSDITIPGLDPEMAVRLKEAIAVKISKDEF</sequence>
<protein>
    <recommendedName>
        <fullName evidence="2">YdbS-like PH domain-containing protein</fullName>
    </recommendedName>
</protein>
<dbReference type="RefSeq" id="WP_057481598.1">
    <property type="nucleotide sequence ID" value="NZ_BMWR01000003.1"/>
</dbReference>
<keyword evidence="4" id="KW-1185">Reference proteome</keyword>
<proteinExistence type="predicted"/>
<evidence type="ECO:0000313" key="3">
    <source>
        <dbReference type="EMBL" id="KRG29125.1"/>
    </source>
</evidence>
<reference evidence="3" key="1">
    <citation type="submission" date="2015-10" db="EMBL/GenBank/DDBJ databases">
        <title>Draft genome sequence of Salegentibacter mishustinae KCTC 12263.</title>
        <authorList>
            <person name="Lin W."/>
            <person name="Zheng Q."/>
        </authorList>
    </citation>
    <scope>NUCLEOTIDE SEQUENCE [LARGE SCALE GENOMIC DNA]</scope>
    <source>
        <strain evidence="3">KCTC 12263</strain>
    </source>
</reference>
<comment type="caution">
    <text evidence="3">The sequence shown here is derived from an EMBL/GenBank/DDBJ whole genome shotgun (WGS) entry which is preliminary data.</text>
</comment>
<keyword evidence="1" id="KW-0812">Transmembrane</keyword>
<evidence type="ECO:0000259" key="2">
    <source>
        <dbReference type="Pfam" id="PF03703"/>
    </source>
</evidence>
<keyword evidence="1" id="KW-1133">Transmembrane helix</keyword>
<feature type="transmembrane region" description="Helical" evidence="1">
    <location>
        <begin position="37"/>
        <end position="57"/>
    </location>
</feature>